<evidence type="ECO:0000256" key="5">
    <source>
        <dbReference type="ARBA" id="ARBA00023295"/>
    </source>
</evidence>
<dbReference type="Proteomes" id="UP000503278">
    <property type="component" value="Chromosome"/>
</dbReference>
<gene>
    <name evidence="8" type="ORF">HH214_08180</name>
</gene>
<evidence type="ECO:0000256" key="1">
    <source>
        <dbReference type="ARBA" id="ARBA00001231"/>
    </source>
</evidence>
<organism evidence="8 9">
    <name type="scientific">Mucilaginibacter robiniae</name>
    <dbReference type="NCBI Taxonomy" id="2728022"/>
    <lineage>
        <taxon>Bacteria</taxon>
        <taxon>Pseudomonadati</taxon>
        <taxon>Bacteroidota</taxon>
        <taxon>Sphingobacteriia</taxon>
        <taxon>Sphingobacteriales</taxon>
        <taxon>Sphingobacteriaceae</taxon>
        <taxon>Mucilaginibacter</taxon>
    </lineage>
</organism>
<dbReference type="EMBL" id="CP051682">
    <property type="protein sequence ID" value="QJD95852.1"/>
    <property type="molecule type" value="Genomic_DNA"/>
</dbReference>
<dbReference type="InterPro" id="IPR050226">
    <property type="entry name" value="NagZ_Beta-hexosaminidase"/>
</dbReference>
<dbReference type="InterPro" id="IPR036962">
    <property type="entry name" value="Glyco_hydro_3_N_sf"/>
</dbReference>
<keyword evidence="4 8" id="KW-0378">Hydrolase</keyword>
<dbReference type="GO" id="GO:0005975">
    <property type="term" value="P:carbohydrate metabolic process"/>
    <property type="evidence" value="ECO:0007669"/>
    <property type="project" value="InterPro"/>
</dbReference>
<evidence type="ECO:0000259" key="7">
    <source>
        <dbReference type="Pfam" id="PF00933"/>
    </source>
</evidence>
<accession>A0A7L5DXL4</accession>
<comment type="similarity">
    <text evidence="2">Belongs to the glycosyl hydrolase 3 family.</text>
</comment>
<feature type="chain" id="PRO_5029530525" description="beta-N-acetylhexosaminidase" evidence="6">
    <location>
        <begin position="24"/>
        <end position="566"/>
    </location>
</feature>
<reference evidence="8 9" key="1">
    <citation type="submission" date="2020-04" db="EMBL/GenBank/DDBJ databases">
        <title>Genome sequencing of novel species.</title>
        <authorList>
            <person name="Heo J."/>
            <person name="Kim S.-J."/>
            <person name="Kim J.-S."/>
            <person name="Hong S.-B."/>
            <person name="Kwon S.-W."/>
        </authorList>
    </citation>
    <scope>NUCLEOTIDE SEQUENCE [LARGE SCALE GENOMIC DNA]</scope>
    <source>
        <strain evidence="8 9">F39-2</strain>
    </source>
</reference>
<dbReference type="GO" id="GO:0009254">
    <property type="term" value="P:peptidoglycan turnover"/>
    <property type="evidence" value="ECO:0007669"/>
    <property type="project" value="TreeGrafter"/>
</dbReference>
<dbReference type="Gene3D" id="3.40.50.1700">
    <property type="entry name" value="Glycoside hydrolase family 3 C-terminal domain"/>
    <property type="match status" value="1"/>
</dbReference>
<dbReference type="KEGG" id="mrob:HH214_08180"/>
<dbReference type="Gene3D" id="3.20.20.300">
    <property type="entry name" value="Glycoside hydrolase, family 3, N-terminal domain"/>
    <property type="match status" value="1"/>
</dbReference>
<dbReference type="PROSITE" id="PS51257">
    <property type="entry name" value="PROKAR_LIPOPROTEIN"/>
    <property type="match status" value="1"/>
</dbReference>
<dbReference type="SUPFAM" id="SSF51445">
    <property type="entry name" value="(Trans)glycosidases"/>
    <property type="match status" value="1"/>
</dbReference>
<keyword evidence="5" id="KW-0326">Glycosidase</keyword>
<dbReference type="PANTHER" id="PTHR30480">
    <property type="entry name" value="BETA-HEXOSAMINIDASE-RELATED"/>
    <property type="match status" value="1"/>
</dbReference>
<protein>
    <recommendedName>
        <fullName evidence="3">beta-N-acetylhexosaminidase</fullName>
        <ecNumber evidence="3">3.2.1.52</ecNumber>
    </recommendedName>
</protein>
<keyword evidence="9" id="KW-1185">Reference proteome</keyword>
<dbReference type="InterPro" id="IPR001764">
    <property type="entry name" value="Glyco_hydro_3_N"/>
</dbReference>
<evidence type="ECO:0000313" key="9">
    <source>
        <dbReference type="Proteomes" id="UP000503278"/>
    </source>
</evidence>
<evidence type="ECO:0000256" key="6">
    <source>
        <dbReference type="SAM" id="SignalP"/>
    </source>
</evidence>
<feature type="signal peptide" evidence="6">
    <location>
        <begin position="1"/>
        <end position="23"/>
    </location>
</feature>
<evidence type="ECO:0000256" key="3">
    <source>
        <dbReference type="ARBA" id="ARBA00012663"/>
    </source>
</evidence>
<dbReference type="Pfam" id="PF00933">
    <property type="entry name" value="Glyco_hydro_3"/>
    <property type="match status" value="1"/>
</dbReference>
<dbReference type="EC" id="3.2.1.52" evidence="3"/>
<dbReference type="PANTHER" id="PTHR30480:SF13">
    <property type="entry name" value="BETA-HEXOSAMINIDASE"/>
    <property type="match status" value="1"/>
</dbReference>
<evidence type="ECO:0000256" key="4">
    <source>
        <dbReference type="ARBA" id="ARBA00022801"/>
    </source>
</evidence>
<feature type="domain" description="Glycoside hydrolase family 3 N-terminal" evidence="7">
    <location>
        <begin position="50"/>
        <end position="363"/>
    </location>
</feature>
<dbReference type="RefSeq" id="WP_169606858.1">
    <property type="nucleotide sequence ID" value="NZ_CP051682.1"/>
</dbReference>
<dbReference type="PRINTS" id="PR00133">
    <property type="entry name" value="GLHYDRLASE3"/>
</dbReference>
<keyword evidence="6" id="KW-0732">Signal</keyword>
<dbReference type="GO" id="GO:0004563">
    <property type="term" value="F:beta-N-acetylhexosaminidase activity"/>
    <property type="evidence" value="ECO:0007669"/>
    <property type="project" value="UniProtKB-EC"/>
</dbReference>
<dbReference type="AlphaFoldDB" id="A0A7L5DXL4"/>
<name>A0A7L5DXL4_9SPHI</name>
<sequence length="566" mass="62314">MKQSVVKIVAVIMLAGVFSCAHAQSPTYIQSLDKQNHWVDSVFSKLNRKHKVSQLFFIRAHTNKGQAYADSVAKVIKCQQPGGLVFFQGGPMRQAMLTNQYQKLAQIPLLVAMDGEWGLGMRLDSVISYPYQMALGAIRDNTLITEMGRQVAYDFKRLGMQMNFAPVMDVNNNPNNPVINYRSFGDDKYNVAQKAIAYMQGMQQGGLLTTAKHFPGHGDTNVDSHFDLPQLNFTRTRLDTLEEYPFKQAIAAGISGIMVAHMNIPALDTTQHLPSTLSRPIVTNLLQDTLGFKGLVVSDALEMKGVTKYFPAGEADLRAFIAGNDILELSENSALAIKKIKKAVRKGVVLEAELDAKVKKVLAAKYWAGLNHYQPADTTHLIADLNRTQSKTLVQQLSNAAITVLRGDTLLQYLDPTKATALVSIGVETPTVYQQELARYFTAGRMFQVSKGASANQMSALLTNLKSYEQIIIGIHDTRLRPQSQLDYTAGLKQFIARLAAYPNTVVSLFANPYTLDTLPGIEQSGALLVGYQKDEGMQRAAVGVITKQFKATGKLPVHIGLTRSL</sequence>
<evidence type="ECO:0000313" key="8">
    <source>
        <dbReference type="EMBL" id="QJD95852.1"/>
    </source>
</evidence>
<proteinExistence type="inferred from homology"/>
<evidence type="ECO:0000256" key="2">
    <source>
        <dbReference type="ARBA" id="ARBA00005336"/>
    </source>
</evidence>
<dbReference type="InterPro" id="IPR036881">
    <property type="entry name" value="Glyco_hydro_3_C_sf"/>
</dbReference>
<comment type="catalytic activity">
    <reaction evidence="1">
        <text>Hydrolysis of terminal non-reducing N-acetyl-D-hexosamine residues in N-acetyl-beta-D-hexosaminides.</text>
        <dbReference type="EC" id="3.2.1.52"/>
    </reaction>
</comment>
<dbReference type="InterPro" id="IPR017853">
    <property type="entry name" value="GH"/>
</dbReference>